<dbReference type="CDD" id="cd14014">
    <property type="entry name" value="STKc_PknB_like"/>
    <property type="match status" value="1"/>
</dbReference>
<keyword evidence="1" id="KW-0808">Transferase</keyword>
<feature type="domain" description="Protein kinase" evidence="7">
    <location>
        <begin position="4"/>
        <end position="253"/>
    </location>
</feature>
<dbReference type="SUPFAM" id="SSF56112">
    <property type="entry name" value="Protein kinase-like (PK-like)"/>
    <property type="match status" value="1"/>
</dbReference>
<evidence type="ECO:0000256" key="2">
    <source>
        <dbReference type="ARBA" id="ARBA00022741"/>
    </source>
</evidence>
<evidence type="ECO:0000259" key="7">
    <source>
        <dbReference type="PROSITE" id="PS50011"/>
    </source>
</evidence>
<dbReference type="PROSITE" id="PS50011">
    <property type="entry name" value="PROTEIN_KINASE_DOM"/>
    <property type="match status" value="1"/>
</dbReference>
<accession>A0A6G3SMG8</accession>
<dbReference type="InterPro" id="IPR017441">
    <property type="entry name" value="Protein_kinase_ATP_BS"/>
</dbReference>
<evidence type="ECO:0000256" key="6">
    <source>
        <dbReference type="SAM" id="MobiDB-lite"/>
    </source>
</evidence>
<dbReference type="GO" id="GO:0004674">
    <property type="term" value="F:protein serine/threonine kinase activity"/>
    <property type="evidence" value="ECO:0007669"/>
    <property type="project" value="UniProtKB-KW"/>
</dbReference>
<evidence type="ECO:0000256" key="5">
    <source>
        <dbReference type="PROSITE-ProRule" id="PRU10141"/>
    </source>
</evidence>
<feature type="compositionally biased region" description="Low complexity" evidence="6">
    <location>
        <begin position="299"/>
        <end position="318"/>
    </location>
</feature>
<sequence length="334" mass="34795">MGRYRIVARIGAGGMGQVYLGRSPGGRPVALKVVRPELARDVDFRRRFVREVAAARRVNGAFTAGVVDADPDGSPAWLATVYVSGVSLGEAVARHGPWPAEHVLALGAGLAEALEAIHAAGVVHRDLKPSNVLLAPDGPRVIDFGISTASEASALTHTGMTIGTPGFMSPEQLTGRPIGPPSDVFALGAVLAYTAVGVGPFGTGTPHALHFRAVYEEPDLDALPPELRRTVADCLAKEPDRRPTLADLLHRMTTAGERAAAEATPLLTEPGWMPDEVDRMVRAKASTPLPRNPAPPPARAEAPTPTTPDIPAAPHGAAPEPPRTPAAPATPIAT</sequence>
<dbReference type="AlphaFoldDB" id="A0A6G3SMG8"/>
<dbReference type="PANTHER" id="PTHR43289">
    <property type="entry name" value="MITOGEN-ACTIVATED PROTEIN KINASE KINASE KINASE 20-RELATED"/>
    <property type="match status" value="1"/>
</dbReference>
<dbReference type="Gene3D" id="1.10.510.10">
    <property type="entry name" value="Transferase(Phosphotransferase) domain 1"/>
    <property type="match status" value="1"/>
</dbReference>
<feature type="non-terminal residue" evidence="8">
    <location>
        <position position="334"/>
    </location>
</feature>
<reference evidence="8" key="1">
    <citation type="submission" date="2020-01" db="EMBL/GenBank/DDBJ databases">
        <title>Insect and environment-associated Actinomycetes.</title>
        <authorList>
            <person name="Currrie C."/>
            <person name="Chevrette M."/>
            <person name="Carlson C."/>
            <person name="Stubbendieck R."/>
            <person name="Wendt-Pienkowski E."/>
        </authorList>
    </citation>
    <scope>NUCLEOTIDE SEQUENCE</scope>
    <source>
        <strain evidence="8">SID505</strain>
    </source>
</reference>
<proteinExistence type="predicted"/>
<feature type="binding site" evidence="5">
    <location>
        <position position="32"/>
    </location>
    <ligand>
        <name>ATP</name>
        <dbReference type="ChEBI" id="CHEBI:30616"/>
    </ligand>
</feature>
<keyword evidence="8" id="KW-0723">Serine/threonine-protein kinase</keyword>
<dbReference type="InterPro" id="IPR008271">
    <property type="entry name" value="Ser/Thr_kinase_AS"/>
</dbReference>
<dbReference type="SMART" id="SM00220">
    <property type="entry name" value="S_TKc"/>
    <property type="match status" value="1"/>
</dbReference>
<evidence type="ECO:0000256" key="1">
    <source>
        <dbReference type="ARBA" id="ARBA00022679"/>
    </source>
</evidence>
<dbReference type="Pfam" id="PF00069">
    <property type="entry name" value="Pkinase"/>
    <property type="match status" value="1"/>
</dbReference>
<keyword evidence="4 5" id="KW-0067">ATP-binding</keyword>
<dbReference type="GO" id="GO:0005524">
    <property type="term" value="F:ATP binding"/>
    <property type="evidence" value="ECO:0007669"/>
    <property type="project" value="UniProtKB-UniRule"/>
</dbReference>
<evidence type="ECO:0000256" key="3">
    <source>
        <dbReference type="ARBA" id="ARBA00022777"/>
    </source>
</evidence>
<dbReference type="PANTHER" id="PTHR43289:SF34">
    <property type="entry name" value="SERINE_THREONINE-PROTEIN KINASE YBDM-RELATED"/>
    <property type="match status" value="1"/>
</dbReference>
<protein>
    <submittedName>
        <fullName evidence="8">Serine/threonine protein kinase</fullName>
    </submittedName>
</protein>
<feature type="region of interest" description="Disordered" evidence="6">
    <location>
        <begin position="285"/>
        <end position="334"/>
    </location>
</feature>
<name>A0A6G3SMG8_STRAQ</name>
<dbReference type="Gene3D" id="3.30.200.20">
    <property type="entry name" value="Phosphorylase Kinase, domain 1"/>
    <property type="match status" value="1"/>
</dbReference>
<evidence type="ECO:0000313" key="8">
    <source>
        <dbReference type="EMBL" id="NEB84206.1"/>
    </source>
</evidence>
<organism evidence="8">
    <name type="scientific">Streptomyces anulatus</name>
    <name type="common">Streptomyces chrysomallus</name>
    <dbReference type="NCBI Taxonomy" id="1892"/>
    <lineage>
        <taxon>Bacteria</taxon>
        <taxon>Bacillati</taxon>
        <taxon>Actinomycetota</taxon>
        <taxon>Actinomycetes</taxon>
        <taxon>Kitasatosporales</taxon>
        <taxon>Streptomycetaceae</taxon>
        <taxon>Streptomyces</taxon>
    </lineage>
</organism>
<evidence type="ECO:0000256" key="4">
    <source>
        <dbReference type="ARBA" id="ARBA00022840"/>
    </source>
</evidence>
<dbReference type="PROSITE" id="PS00107">
    <property type="entry name" value="PROTEIN_KINASE_ATP"/>
    <property type="match status" value="1"/>
</dbReference>
<dbReference type="InterPro" id="IPR011009">
    <property type="entry name" value="Kinase-like_dom_sf"/>
</dbReference>
<comment type="caution">
    <text evidence="8">The sequence shown here is derived from an EMBL/GenBank/DDBJ whole genome shotgun (WGS) entry which is preliminary data.</text>
</comment>
<dbReference type="InterPro" id="IPR000719">
    <property type="entry name" value="Prot_kinase_dom"/>
</dbReference>
<gene>
    <name evidence="8" type="ORF">G3I43_08455</name>
</gene>
<keyword evidence="2 5" id="KW-0547">Nucleotide-binding</keyword>
<dbReference type="PROSITE" id="PS00108">
    <property type="entry name" value="PROTEIN_KINASE_ST"/>
    <property type="match status" value="1"/>
</dbReference>
<keyword evidence="3 8" id="KW-0418">Kinase</keyword>
<dbReference type="EMBL" id="JAAGMK010000217">
    <property type="protein sequence ID" value="NEB84206.1"/>
    <property type="molecule type" value="Genomic_DNA"/>
</dbReference>